<dbReference type="InterPro" id="IPR027266">
    <property type="entry name" value="TrmE/GcvT-like"/>
</dbReference>
<proteinExistence type="inferred from homology"/>
<comment type="subunit">
    <text evidence="10">Homodimer. Heterotetramer of two MnmE and two MnmG subunits.</text>
</comment>
<keyword evidence="9 10" id="KW-0342">GTP-binding</keyword>
<dbReference type="RefSeq" id="WP_038093859.1">
    <property type="nucleotide sequence ID" value="NZ_JMIR01000043.1"/>
</dbReference>
<dbReference type="Gene3D" id="3.40.50.300">
    <property type="entry name" value="P-loop containing nucleotide triphosphate hydrolases"/>
    <property type="match status" value="1"/>
</dbReference>
<comment type="caution">
    <text evidence="10">Lacks conserved residue(s) required for the propagation of feature annotation.</text>
</comment>
<dbReference type="EMBL" id="JMIR01000043">
    <property type="protein sequence ID" value="KEO81219.1"/>
    <property type="molecule type" value="Genomic_DNA"/>
</dbReference>
<comment type="function">
    <text evidence="10">Exhibits a very high intrinsic GTPase hydrolysis rate. Involved in the addition of a carboxymethylaminomethyl (cmnm) group at the wobble position (U34) of certain tRNAs, forming tRNA-cmnm(5)s(2)U34.</text>
</comment>
<keyword evidence="8 10" id="KW-0630">Potassium</keyword>
<dbReference type="InterPro" id="IPR018948">
    <property type="entry name" value="GTP-bd_TrmE_N"/>
</dbReference>
<accession>A0A074LJE3</accession>
<feature type="binding site" evidence="10">
    <location>
        <position position="255"/>
    </location>
    <ligand>
        <name>K(+)</name>
        <dbReference type="ChEBI" id="CHEBI:29103"/>
    </ligand>
</feature>
<evidence type="ECO:0000256" key="2">
    <source>
        <dbReference type="ARBA" id="ARBA00022490"/>
    </source>
</evidence>
<dbReference type="AlphaFoldDB" id="A0A074LJE3"/>
<dbReference type="OrthoDB" id="9805918at2"/>
<feature type="binding site" evidence="10">
    <location>
        <position position="250"/>
    </location>
    <ligand>
        <name>K(+)</name>
        <dbReference type="ChEBI" id="CHEBI:29103"/>
    </ligand>
</feature>
<evidence type="ECO:0000256" key="1">
    <source>
        <dbReference type="ARBA" id="ARBA00011043"/>
    </source>
</evidence>
<dbReference type="CDD" id="cd14858">
    <property type="entry name" value="TrmE_N"/>
    <property type="match status" value="1"/>
</dbReference>
<dbReference type="STRING" id="1157490.EL26_22035"/>
<keyword evidence="2 10" id="KW-0963">Cytoplasm</keyword>
<dbReference type="GO" id="GO:0003924">
    <property type="term" value="F:GTPase activity"/>
    <property type="evidence" value="ECO:0007669"/>
    <property type="project" value="UniProtKB-UniRule"/>
</dbReference>
<evidence type="ECO:0000313" key="13">
    <source>
        <dbReference type="EMBL" id="KEO81219.1"/>
    </source>
</evidence>
<dbReference type="GO" id="GO:0046872">
    <property type="term" value="F:metal ion binding"/>
    <property type="evidence" value="ECO:0007669"/>
    <property type="project" value="UniProtKB-KW"/>
</dbReference>
<dbReference type="NCBIfam" id="TIGR00231">
    <property type="entry name" value="small_GTP"/>
    <property type="match status" value="1"/>
</dbReference>
<keyword evidence="3 10" id="KW-0819">tRNA processing</keyword>
<dbReference type="GO" id="GO:0042802">
    <property type="term" value="F:identical protein binding"/>
    <property type="evidence" value="ECO:0007669"/>
    <property type="project" value="UniProtKB-ARBA"/>
</dbReference>
<dbReference type="Gene3D" id="1.20.120.430">
    <property type="entry name" value="tRNA modification GTPase MnmE domain 2"/>
    <property type="match status" value="1"/>
</dbReference>
<feature type="binding site" evidence="10">
    <location>
        <position position="252"/>
    </location>
    <ligand>
        <name>K(+)</name>
        <dbReference type="ChEBI" id="CHEBI:29103"/>
    </ligand>
</feature>
<evidence type="ECO:0000256" key="10">
    <source>
        <dbReference type="HAMAP-Rule" id="MF_00379"/>
    </source>
</evidence>
<dbReference type="EC" id="3.6.-.-" evidence="10"/>
<evidence type="ECO:0000256" key="6">
    <source>
        <dbReference type="ARBA" id="ARBA00022801"/>
    </source>
</evidence>
<comment type="caution">
    <text evidence="13">The sequence shown here is derived from an EMBL/GenBank/DDBJ whole genome shotgun (WGS) entry which is preliminary data.</text>
</comment>
<feature type="binding site" evidence="10">
    <location>
        <position position="23"/>
    </location>
    <ligand>
        <name>(6S)-5-formyl-5,6,7,8-tetrahydrofolate</name>
        <dbReference type="ChEBI" id="CHEBI:57457"/>
    </ligand>
</feature>
<dbReference type="GO" id="GO:0030488">
    <property type="term" value="P:tRNA methylation"/>
    <property type="evidence" value="ECO:0007669"/>
    <property type="project" value="TreeGrafter"/>
</dbReference>
<evidence type="ECO:0000256" key="8">
    <source>
        <dbReference type="ARBA" id="ARBA00022958"/>
    </source>
</evidence>
<dbReference type="Pfam" id="PF12631">
    <property type="entry name" value="MnmE_helical"/>
    <property type="match status" value="1"/>
</dbReference>
<keyword evidence="6 10" id="KW-0378">Hydrolase</keyword>
<comment type="subcellular location">
    <subcellularLocation>
        <location evidence="10">Cytoplasm</location>
    </subcellularLocation>
</comment>
<dbReference type="InterPro" id="IPR031168">
    <property type="entry name" value="G_TrmE"/>
</dbReference>
<evidence type="ECO:0000256" key="5">
    <source>
        <dbReference type="ARBA" id="ARBA00022741"/>
    </source>
</evidence>
<reference evidence="13 14" key="1">
    <citation type="journal article" date="2013" name="Int. J. Syst. Evol. Microbiol.">
        <title>Tumebacillus flagellatus sp. nov., an alpha-amylase/pullulanase-producing bacterium isolated from cassava wastewater.</title>
        <authorList>
            <person name="Wang Q."/>
            <person name="Xie N."/>
            <person name="Qin Y."/>
            <person name="Shen N."/>
            <person name="Zhu J."/>
            <person name="Mi H."/>
            <person name="Huang R."/>
        </authorList>
    </citation>
    <scope>NUCLEOTIDE SEQUENCE [LARGE SCALE GENOMIC DNA]</scope>
    <source>
        <strain evidence="13 14">GST4</strain>
    </source>
</reference>
<feature type="binding site" evidence="10">
    <location>
        <position position="125"/>
    </location>
    <ligand>
        <name>(6S)-5-formyl-5,6,7,8-tetrahydrofolate</name>
        <dbReference type="ChEBI" id="CHEBI:57457"/>
    </ligand>
</feature>
<dbReference type="CDD" id="cd04164">
    <property type="entry name" value="trmE"/>
    <property type="match status" value="1"/>
</dbReference>
<feature type="domain" description="TrmE-type G" evidence="12">
    <location>
        <begin position="221"/>
        <end position="380"/>
    </location>
</feature>
<dbReference type="PANTHER" id="PTHR42714">
    <property type="entry name" value="TRNA MODIFICATION GTPASE GTPBP3"/>
    <property type="match status" value="1"/>
</dbReference>
<sequence length="459" mass="50417">MKEFDTIAAIATALGEGSISVIRVSGSDAVRVVDKIYQGKKPLAAVDSHTMNYGYIVDPQTDERVDEVFCAVFHAPRTYTGEQVVEIQGHGGIVAVQRVMRLVLNHGARLAEPGEFTKRAFLNGRIDLSQAEAVIDVIRSKTDAAMKVAFRQVEGGLSKKIRELRQKMVEMLAHIEVTIDYPEHDVEDVTIQHVISEGDRIVDEIDRLLGGATTGKILREGLKTVIIGKPNVGKSSLLNALSRTNRAIVTDIEGTTRDILEEHINLRGIPLNIIDTAGIRETEDIVEKLGVERSREALEAADLVLFMIDASRPLHEIDRELAEAVKIRPTIVILNKTDLPRRADLDELRALAGDFKIVETSVATGEGMEQLERAVEDLFLSGGIEGQESTYLSNARHVALLEKAKREMGEALESARVGLTLDLVAVDVRNCWMSLGEVVGEAVADDLLDQIFSQFCLGK</sequence>
<dbReference type="NCBIfam" id="TIGR00450">
    <property type="entry name" value="mnmE_trmE_thdF"/>
    <property type="match status" value="1"/>
</dbReference>
<evidence type="ECO:0000256" key="4">
    <source>
        <dbReference type="ARBA" id="ARBA00022723"/>
    </source>
</evidence>
<evidence type="ECO:0000259" key="12">
    <source>
        <dbReference type="PROSITE" id="PS51709"/>
    </source>
</evidence>
<evidence type="ECO:0000256" key="7">
    <source>
        <dbReference type="ARBA" id="ARBA00022842"/>
    </source>
</evidence>
<dbReference type="InterPro" id="IPR006073">
    <property type="entry name" value="GTP-bd"/>
</dbReference>
<comment type="similarity">
    <text evidence="1 10 11">Belongs to the TRAFAC class TrmE-Era-EngA-EngB-Septin-like GTPase superfamily. TrmE GTPase family.</text>
</comment>
<keyword evidence="14" id="KW-1185">Reference proteome</keyword>
<gene>
    <name evidence="10" type="primary">mnmE</name>
    <name evidence="10" type="synonym">trmE</name>
    <name evidence="13" type="ORF">EL26_22035</name>
</gene>
<dbReference type="Gene3D" id="3.30.1360.120">
    <property type="entry name" value="Probable tRNA modification gtpase trme, domain 1"/>
    <property type="match status" value="1"/>
</dbReference>
<feature type="binding site" evidence="10">
    <location>
        <position position="235"/>
    </location>
    <ligand>
        <name>Mg(2+)</name>
        <dbReference type="ChEBI" id="CHEBI:18420"/>
    </ligand>
</feature>
<feature type="binding site" evidence="10">
    <location>
        <position position="459"/>
    </location>
    <ligand>
        <name>(6S)-5-formyl-5,6,7,8-tetrahydrofolate</name>
        <dbReference type="ChEBI" id="CHEBI:57457"/>
    </ligand>
</feature>
<feature type="binding site" evidence="10">
    <location>
        <position position="86"/>
    </location>
    <ligand>
        <name>(6S)-5-formyl-5,6,7,8-tetrahydrofolate</name>
        <dbReference type="ChEBI" id="CHEBI:57457"/>
    </ligand>
</feature>
<evidence type="ECO:0000256" key="11">
    <source>
        <dbReference type="RuleBase" id="RU003313"/>
    </source>
</evidence>
<dbReference type="InterPro" id="IPR005225">
    <property type="entry name" value="Small_GTP-bd"/>
</dbReference>
<feature type="binding site" evidence="10">
    <location>
        <position position="256"/>
    </location>
    <ligand>
        <name>Mg(2+)</name>
        <dbReference type="ChEBI" id="CHEBI:18420"/>
    </ligand>
</feature>
<dbReference type="Proteomes" id="UP000027931">
    <property type="component" value="Unassembled WGS sequence"/>
</dbReference>
<dbReference type="FunFam" id="3.30.1360.120:FF:000003">
    <property type="entry name" value="tRNA modification GTPase MnmE"/>
    <property type="match status" value="1"/>
</dbReference>
<dbReference type="PRINTS" id="PR00449">
    <property type="entry name" value="RASTRNSFRMNG"/>
</dbReference>
<evidence type="ECO:0000256" key="3">
    <source>
        <dbReference type="ARBA" id="ARBA00022694"/>
    </source>
</evidence>
<protein>
    <recommendedName>
        <fullName evidence="10">tRNA modification GTPase MnmE</fullName>
        <ecNumber evidence="10">3.6.-.-</ecNumber>
    </recommendedName>
</protein>
<dbReference type="InterPro" id="IPR004520">
    <property type="entry name" value="GTPase_MnmE"/>
</dbReference>
<feature type="binding site" evidence="10">
    <location>
        <begin position="275"/>
        <end position="278"/>
    </location>
    <ligand>
        <name>GTP</name>
        <dbReference type="ChEBI" id="CHEBI:37565"/>
    </ligand>
</feature>
<dbReference type="Pfam" id="PF01926">
    <property type="entry name" value="MMR_HSR1"/>
    <property type="match status" value="1"/>
</dbReference>
<dbReference type="PROSITE" id="PS51709">
    <property type="entry name" value="G_TRME"/>
    <property type="match status" value="1"/>
</dbReference>
<keyword evidence="5 10" id="KW-0547">Nucleotide-binding</keyword>
<dbReference type="FunFam" id="3.40.50.300:FF:000494">
    <property type="entry name" value="tRNA modification GTPase MnmE"/>
    <property type="match status" value="1"/>
</dbReference>
<feature type="binding site" evidence="10">
    <location>
        <position position="231"/>
    </location>
    <ligand>
        <name>K(+)</name>
        <dbReference type="ChEBI" id="CHEBI:29103"/>
    </ligand>
</feature>
<organism evidence="13 14">
    <name type="scientific">Tumebacillus flagellatus</name>
    <dbReference type="NCBI Taxonomy" id="1157490"/>
    <lineage>
        <taxon>Bacteria</taxon>
        <taxon>Bacillati</taxon>
        <taxon>Bacillota</taxon>
        <taxon>Bacilli</taxon>
        <taxon>Bacillales</taxon>
        <taxon>Alicyclobacillaceae</taxon>
        <taxon>Tumebacillus</taxon>
    </lineage>
</organism>
<feature type="binding site" evidence="10">
    <location>
        <begin position="250"/>
        <end position="256"/>
    </location>
    <ligand>
        <name>GTP</name>
        <dbReference type="ChEBI" id="CHEBI:37565"/>
    </ligand>
</feature>
<comment type="cofactor">
    <cofactor evidence="10">
        <name>K(+)</name>
        <dbReference type="ChEBI" id="CHEBI:29103"/>
    </cofactor>
    <text evidence="10">Binds 1 potassium ion per subunit.</text>
</comment>
<keyword evidence="7 10" id="KW-0460">Magnesium</keyword>
<dbReference type="NCBIfam" id="NF003661">
    <property type="entry name" value="PRK05291.1-3"/>
    <property type="match status" value="1"/>
</dbReference>
<dbReference type="PANTHER" id="PTHR42714:SF2">
    <property type="entry name" value="TRNA MODIFICATION GTPASE GTPBP3, MITOCHONDRIAL"/>
    <property type="match status" value="1"/>
</dbReference>
<dbReference type="InterPro" id="IPR025867">
    <property type="entry name" value="MnmE_helical"/>
</dbReference>
<dbReference type="eggNOG" id="COG0486">
    <property type="taxonomic scope" value="Bacteria"/>
</dbReference>
<evidence type="ECO:0000313" key="14">
    <source>
        <dbReference type="Proteomes" id="UP000027931"/>
    </source>
</evidence>
<dbReference type="InterPro" id="IPR027417">
    <property type="entry name" value="P-loop_NTPase"/>
</dbReference>
<dbReference type="GO" id="GO:0002098">
    <property type="term" value="P:tRNA wobble uridine modification"/>
    <property type="evidence" value="ECO:0007669"/>
    <property type="project" value="TreeGrafter"/>
</dbReference>
<keyword evidence="4 10" id="KW-0479">Metal-binding</keyword>
<dbReference type="Pfam" id="PF10396">
    <property type="entry name" value="TrmE_N"/>
    <property type="match status" value="1"/>
</dbReference>
<dbReference type="GO" id="GO:0005525">
    <property type="term" value="F:GTP binding"/>
    <property type="evidence" value="ECO:0007669"/>
    <property type="project" value="UniProtKB-UniRule"/>
</dbReference>
<name>A0A074LJE3_9BACL</name>
<dbReference type="HAMAP" id="MF_00379">
    <property type="entry name" value="GTPase_MnmE"/>
    <property type="match status" value="1"/>
</dbReference>
<dbReference type="InterPro" id="IPR027368">
    <property type="entry name" value="MnmE_dom2"/>
</dbReference>
<dbReference type="SUPFAM" id="SSF52540">
    <property type="entry name" value="P-loop containing nucleoside triphosphate hydrolases"/>
    <property type="match status" value="1"/>
</dbReference>
<evidence type="ECO:0000256" key="9">
    <source>
        <dbReference type="ARBA" id="ARBA00023134"/>
    </source>
</evidence>
<feature type="binding site" evidence="10">
    <location>
        <begin position="231"/>
        <end position="236"/>
    </location>
    <ligand>
        <name>GTP</name>
        <dbReference type="ChEBI" id="CHEBI:37565"/>
    </ligand>
</feature>
<dbReference type="GO" id="GO:0005829">
    <property type="term" value="C:cytosol"/>
    <property type="evidence" value="ECO:0007669"/>
    <property type="project" value="TreeGrafter"/>
</dbReference>